<sequence>MHHVKGLEIYSCRYSSFEHHTGDSTIWLGSTPILRENTLGVIKDSHLSSPSTNTSPEVLWLDGYLEYSHAAMDFPGLSGKISSSRGGREHIIRIHTCIATHGRKRLRSALGDIVHKNIGGKNPALPQSFVLSSPAKEPRVIHMKENVLDTVRWNLNTNVQDVAAAVGPSLSTVPRILQKEGVHPYHLQPQHM</sequence>
<dbReference type="Proteomes" id="UP000887159">
    <property type="component" value="Unassembled WGS sequence"/>
</dbReference>
<accession>A0A8X6V8S3</accession>
<name>A0A8X6V8S3_TRICX</name>
<reference evidence="1" key="1">
    <citation type="submission" date="2020-08" db="EMBL/GenBank/DDBJ databases">
        <title>Multicomponent nature underlies the extraordinary mechanical properties of spider dragline silk.</title>
        <authorList>
            <person name="Kono N."/>
            <person name="Nakamura H."/>
            <person name="Mori M."/>
            <person name="Yoshida Y."/>
            <person name="Ohtoshi R."/>
            <person name="Malay A.D."/>
            <person name="Moran D.A.P."/>
            <person name="Tomita M."/>
            <person name="Numata K."/>
            <person name="Arakawa K."/>
        </authorList>
    </citation>
    <scope>NUCLEOTIDE SEQUENCE</scope>
</reference>
<organism evidence="1 2">
    <name type="scientific">Trichonephila clavipes</name>
    <name type="common">Golden silk orbweaver</name>
    <name type="synonym">Nephila clavipes</name>
    <dbReference type="NCBI Taxonomy" id="2585209"/>
    <lineage>
        <taxon>Eukaryota</taxon>
        <taxon>Metazoa</taxon>
        <taxon>Ecdysozoa</taxon>
        <taxon>Arthropoda</taxon>
        <taxon>Chelicerata</taxon>
        <taxon>Arachnida</taxon>
        <taxon>Araneae</taxon>
        <taxon>Araneomorphae</taxon>
        <taxon>Entelegynae</taxon>
        <taxon>Araneoidea</taxon>
        <taxon>Nephilidae</taxon>
        <taxon>Trichonephila</taxon>
    </lineage>
</organism>
<keyword evidence="2" id="KW-1185">Reference proteome</keyword>
<comment type="caution">
    <text evidence="1">The sequence shown here is derived from an EMBL/GenBank/DDBJ whole genome shotgun (WGS) entry which is preliminary data.</text>
</comment>
<evidence type="ECO:0000313" key="1">
    <source>
        <dbReference type="EMBL" id="GFY09157.1"/>
    </source>
</evidence>
<dbReference type="AlphaFoldDB" id="A0A8X6V8S3"/>
<dbReference type="EMBL" id="BMAU01021284">
    <property type="protein sequence ID" value="GFY09157.1"/>
    <property type="molecule type" value="Genomic_DNA"/>
</dbReference>
<protein>
    <submittedName>
        <fullName evidence="1">Uncharacterized protein</fullName>
    </submittedName>
</protein>
<gene>
    <name evidence="1" type="ORF">TNCV_4663481</name>
</gene>
<evidence type="ECO:0000313" key="2">
    <source>
        <dbReference type="Proteomes" id="UP000887159"/>
    </source>
</evidence>
<proteinExistence type="predicted"/>